<dbReference type="EMBL" id="VZAH01000040">
    <property type="protein sequence ID" value="MQP13545.1"/>
    <property type="molecule type" value="Genomic_DNA"/>
</dbReference>
<accession>A0A6G1VJ28</accession>
<keyword evidence="1" id="KW-0732">Signal</keyword>
<dbReference type="RefSeq" id="WP_153090027.1">
    <property type="nucleotide sequence ID" value="NZ_VZAH01000040.1"/>
</dbReference>
<comment type="caution">
    <text evidence="2">The sequence shown here is derived from an EMBL/GenBank/DDBJ whole genome shotgun (WGS) entry which is preliminary data.</text>
</comment>
<organism evidence="2 3">
    <name type="scientific">Segatella copri</name>
    <dbReference type="NCBI Taxonomy" id="165179"/>
    <lineage>
        <taxon>Bacteria</taxon>
        <taxon>Pseudomonadati</taxon>
        <taxon>Bacteroidota</taxon>
        <taxon>Bacteroidia</taxon>
        <taxon>Bacteroidales</taxon>
        <taxon>Prevotellaceae</taxon>
        <taxon>Segatella</taxon>
    </lineage>
</organism>
<evidence type="ECO:0000256" key="1">
    <source>
        <dbReference type="SAM" id="SignalP"/>
    </source>
</evidence>
<evidence type="ECO:0000313" key="3">
    <source>
        <dbReference type="Proteomes" id="UP000477980"/>
    </source>
</evidence>
<protein>
    <submittedName>
        <fullName evidence="2">DUF4738 domain-containing protein</fullName>
    </submittedName>
</protein>
<proteinExistence type="predicted"/>
<dbReference type="Proteomes" id="UP000477980">
    <property type="component" value="Unassembled WGS sequence"/>
</dbReference>
<dbReference type="Gene3D" id="2.40.128.510">
    <property type="entry name" value="Protein of unknown function DUF4738"/>
    <property type="match status" value="1"/>
</dbReference>
<dbReference type="OrthoDB" id="1036657at2"/>
<gene>
    <name evidence="2" type="ORF">F7D25_03765</name>
</gene>
<name>A0A6G1VJ28_9BACT</name>
<dbReference type="Pfam" id="PF15889">
    <property type="entry name" value="DUF4738"/>
    <property type="match status" value="1"/>
</dbReference>
<evidence type="ECO:0000313" key="2">
    <source>
        <dbReference type="EMBL" id="MQP13545.1"/>
    </source>
</evidence>
<reference evidence="2 3" key="1">
    <citation type="submission" date="2019-09" db="EMBL/GenBank/DDBJ databases">
        <title>Distinct polysaccharide growth profiles of human intestinal Prevotella copri isolates.</title>
        <authorList>
            <person name="Fehlner-Peach H."/>
            <person name="Magnabosco C."/>
            <person name="Raghavan V."/>
            <person name="Scher J.U."/>
            <person name="Tett A."/>
            <person name="Cox L.M."/>
            <person name="Gottsegen C."/>
            <person name="Watters A."/>
            <person name="Wiltshire- Gordon J.D."/>
            <person name="Segata N."/>
            <person name="Bonneau R."/>
            <person name="Littman D.R."/>
        </authorList>
    </citation>
    <scope>NUCLEOTIDE SEQUENCE [LARGE SCALE GENOMIC DNA]</scope>
    <source>
        <strain evidence="3">iAA917</strain>
    </source>
</reference>
<dbReference type="InterPro" id="IPR031762">
    <property type="entry name" value="DUF4738"/>
</dbReference>
<dbReference type="AlphaFoldDB" id="A0A6G1VJ28"/>
<sequence>MKQVINILLCASLLAAMASCGQKSAGKDSVGVKEDTAAKKMLQGIWLDGDDEDNVVFRVKGDTIYYPDSTSQPVYFYIAGDTLVMKGANTTKYPIIKQAAHIFQFKVLNGDIMKLVKTDDTSYLQQFLHNQPVVLNQNTLIKRDSVVYAGDEKLHLYVQVNPTTYKVFKSSYNDDGVEVDNVYYDNIVNVNIYRGASRIFGRDFRKEDFYGQVPHEFLKQAILSDIVLKKVDTDGLHYRVVLAMPDSSVSYQVEIIISLEGKMTIKKS</sequence>
<feature type="chain" id="PRO_5026313929" evidence="1">
    <location>
        <begin position="19"/>
        <end position="268"/>
    </location>
</feature>
<feature type="signal peptide" evidence="1">
    <location>
        <begin position="1"/>
        <end position="18"/>
    </location>
</feature>
<dbReference type="PROSITE" id="PS51257">
    <property type="entry name" value="PROKAR_LIPOPROTEIN"/>
    <property type="match status" value="1"/>
</dbReference>